<proteinExistence type="predicted"/>
<sequence>MGDLMILSDETCCSTQDEGRGNYPNDLQDKLIKRMNRIEGQIKGIKNMMVRKTYCDDILHQISAAQAALDSVSRVLLESHINTCVIERLKQDDPEIVKEFLTTISKITK</sequence>
<organism evidence="1 2">
    <name type="scientific">Mesobacillus foraminis</name>
    <dbReference type="NCBI Taxonomy" id="279826"/>
    <lineage>
        <taxon>Bacteria</taxon>
        <taxon>Bacillati</taxon>
        <taxon>Bacillota</taxon>
        <taxon>Bacilli</taxon>
        <taxon>Bacillales</taxon>
        <taxon>Bacillaceae</taxon>
        <taxon>Mesobacillus</taxon>
    </lineage>
</organism>
<keyword evidence="1" id="KW-0238">DNA-binding</keyword>
<dbReference type="AlphaFoldDB" id="A0A4R2B286"/>
<gene>
    <name evidence="1" type="ORF">EV146_11455</name>
</gene>
<dbReference type="InterPro" id="IPR003735">
    <property type="entry name" value="Metal_Tscrpt_repr"/>
</dbReference>
<dbReference type="PANTHER" id="PTHR33677">
    <property type="entry name" value="TRANSCRIPTIONAL REPRESSOR FRMR-RELATED"/>
    <property type="match status" value="1"/>
</dbReference>
<dbReference type="Pfam" id="PF02583">
    <property type="entry name" value="Trns_repr_metal"/>
    <property type="match status" value="1"/>
</dbReference>
<dbReference type="GO" id="GO:0003677">
    <property type="term" value="F:DNA binding"/>
    <property type="evidence" value="ECO:0007669"/>
    <property type="project" value="UniProtKB-KW"/>
</dbReference>
<comment type="caution">
    <text evidence="1">The sequence shown here is derived from an EMBL/GenBank/DDBJ whole genome shotgun (WGS) entry which is preliminary data.</text>
</comment>
<dbReference type="PANTHER" id="PTHR33677:SF3">
    <property type="entry name" value="COPPER-SENSING TRANSCRIPTIONAL REPRESSOR RICR"/>
    <property type="match status" value="1"/>
</dbReference>
<reference evidence="1 2" key="1">
    <citation type="journal article" date="2015" name="Stand. Genomic Sci.">
        <title>Genomic Encyclopedia of Bacterial and Archaeal Type Strains, Phase III: the genomes of soil and plant-associated and newly described type strains.</title>
        <authorList>
            <person name="Whitman W.B."/>
            <person name="Woyke T."/>
            <person name="Klenk H.P."/>
            <person name="Zhou Y."/>
            <person name="Lilburn T.G."/>
            <person name="Beck B.J."/>
            <person name="De Vos P."/>
            <person name="Vandamme P."/>
            <person name="Eisen J.A."/>
            <person name="Garrity G."/>
            <person name="Hugenholtz P."/>
            <person name="Kyrpides N.C."/>
        </authorList>
    </citation>
    <scope>NUCLEOTIDE SEQUENCE [LARGE SCALE GENOMIC DNA]</scope>
    <source>
        <strain evidence="1 2">CV53</strain>
    </source>
</reference>
<accession>A0A4R2B286</accession>
<evidence type="ECO:0000313" key="1">
    <source>
        <dbReference type="EMBL" id="TCN20436.1"/>
    </source>
</evidence>
<dbReference type="RefSeq" id="WP_132011058.1">
    <property type="nucleotide sequence ID" value="NZ_JABUHM010000012.1"/>
</dbReference>
<dbReference type="CDD" id="cd10152">
    <property type="entry name" value="SaCsoR-like_DUF156"/>
    <property type="match status" value="1"/>
</dbReference>
<dbReference type="GO" id="GO:0046872">
    <property type="term" value="F:metal ion binding"/>
    <property type="evidence" value="ECO:0007669"/>
    <property type="project" value="InterPro"/>
</dbReference>
<dbReference type="InterPro" id="IPR038390">
    <property type="entry name" value="Metal_Tscrpt_repr_sf"/>
</dbReference>
<evidence type="ECO:0000313" key="2">
    <source>
        <dbReference type="Proteomes" id="UP000295689"/>
    </source>
</evidence>
<dbReference type="Gene3D" id="1.20.58.1000">
    <property type="entry name" value="Metal-sensitive repressor, helix protomer"/>
    <property type="match status" value="1"/>
</dbReference>
<protein>
    <submittedName>
        <fullName evidence="1">DNA-binding FrmR family transcriptional regulator</fullName>
    </submittedName>
</protein>
<dbReference type="GO" id="GO:0045892">
    <property type="term" value="P:negative regulation of DNA-templated transcription"/>
    <property type="evidence" value="ECO:0007669"/>
    <property type="project" value="UniProtKB-ARBA"/>
</dbReference>
<keyword evidence="2" id="KW-1185">Reference proteome</keyword>
<dbReference type="EMBL" id="SLVV01000014">
    <property type="protein sequence ID" value="TCN20436.1"/>
    <property type="molecule type" value="Genomic_DNA"/>
</dbReference>
<dbReference type="Proteomes" id="UP000295689">
    <property type="component" value="Unassembled WGS sequence"/>
</dbReference>
<name>A0A4R2B286_9BACI</name>